<organism evidence="8">
    <name type="scientific">Caenorhabditis brenneri</name>
    <name type="common">Nematode worm</name>
    <dbReference type="NCBI Taxonomy" id="135651"/>
    <lineage>
        <taxon>Eukaryota</taxon>
        <taxon>Metazoa</taxon>
        <taxon>Ecdysozoa</taxon>
        <taxon>Nematoda</taxon>
        <taxon>Chromadorea</taxon>
        <taxon>Rhabditida</taxon>
        <taxon>Rhabditina</taxon>
        <taxon>Rhabditomorpha</taxon>
        <taxon>Rhabditoidea</taxon>
        <taxon>Rhabditidae</taxon>
        <taxon>Peloderinae</taxon>
        <taxon>Caenorhabditis</taxon>
    </lineage>
</organism>
<dbReference type="eggNOG" id="KOG1198">
    <property type="taxonomic scope" value="Eukaryota"/>
</dbReference>
<dbReference type="AlphaFoldDB" id="G0NHC7"/>
<dbReference type="InterPro" id="IPR036291">
    <property type="entry name" value="NAD(P)-bd_dom_sf"/>
</dbReference>
<dbReference type="Proteomes" id="UP000008068">
    <property type="component" value="Unassembled WGS sequence"/>
</dbReference>
<comment type="similarity">
    <text evidence="2">Belongs to the zinc-containing alcohol dehydrogenase family. Quinone oxidoreductase subfamily.</text>
</comment>
<evidence type="ECO:0000313" key="8">
    <source>
        <dbReference type="Proteomes" id="UP000008068"/>
    </source>
</evidence>
<dbReference type="Pfam" id="PF08240">
    <property type="entry name" value="ADH_N"/>
    <property type="match status" value="1"/>
</dbReference>
<dbReference type="InterPro" id="IPR050700">
    <property type="entry name" value="YIM1/Zinc_Alcohol_DH_Fams"/>
</dbReference>
<evidence type="ECO:0000259" key="6">
    <source>
        <dbReference type="SMART" id="SM00829"/>
    </source>
</evidence>
<dbReference type="FunFam" id="3.90.180.10:FF:000082">
    <property type="entry name" value="Reticulon-4-interacting protein 1, mitochondrial"/>
    <property type="match status" value="1"/>
</dbReference>
<dbReference type="InterPro" id="IPR020843">
    <property type="entry name" value="ER"/>
</dbReference>
<evidence type="ECO:0000256" key="4">
    <source>
        <dbReference type="ARBA" id="ARBA00023002"/>
    </source>
</evidence>
<dbReference type="Pfam" id="PF13602">
    <property type="entry name" value="ADH_zinc_N_2"/>
    <property type="match status" value="1"/>
</dbReference>
<keyword evidence="4" id="KW-0560">Oxidoreductase</keyword>
<reference evidence="8" key="1">
    <citation type="submission" date="2011-07" db="EMBL/GenBank/DDBJ databases">
        <authorList>
            <consortium name="Caenorhabditis brenneri Sequencing and Analysis Consortium"/>
            <person name="Wilson R.K."/>
        </authorList>
    </citation>
    <scope>NUCLEOTIDE SEQUENCE [LARGE SCALE GENOMIC DNA]</scope>
    <source>
        <strain evidence="8">PB2801</strain>
    </source>
</reference>
<dbReference type="OrthoDB" id="48317at2759"/>
<keyword evidence="5" id="KW-0496">Mitochondrion</keyword>
<dbReference type="SMART" id="SM00829">
    <property type="entry name" value="PKS_ER"/>
    <property type="match status" value="1"/>
</dbReference>
<comment type="subcellular location">
    <subcellularLocation>
        <location evidence="1">Mitochondrion</location>
    </subcellularLocation>
</comment>
<feature type="domain" description="Enoyl reductase (ER)" evidence="6">
    <location>
        <begin position="26"/>
        <end position="380"/>
    </location>
</feature>
<dbReference type="EMBL" id="GL379884">
    <property type="protein sequence ID" value="EGT60407.1"/>
    <property type="molecule type" value="Genomic_DNA"/>
</dbReference>
<dbReference type="InterPro" id="IPR037397">
    <property type="entry name" value="RTN4IP1"/>
</dbReference>
<dbReference type="CDD" id="cd08248">
    <property type="entry name" value="RTN4I1"/>
    <property type="match status" value="1"/>
</dbReference>
<dbReference type="InterPro" id="IPR011032">
    <property type="entry name" value="GroES-like_sf"/>
</dbReference>
<accession>G0NHC7</accession>
<dbReference type="InterPro" id="IPR013154">
    <property type="entry name" value="ADH-like_N"/>
</dbReference>
<keyword evidence="3" id="KW-0809">Transit peptide</keyword>
<evidence type="ECO:0000313" key="7">
    <source>
        <dbReference type="EMBL" id="EGT60407.1"/>
    </source>
</evidence>
<dbReference type="SUPFAM" id="SSF50129">
    <property type="entry name" value="GroES-like"/>
    <property type="match status" value="1"/>
</dbReference>
<sequence>MLQKLILRRCFSTKPSTMRAWVSENGAGVELKEVAVPVINKPGQVLLKVKAASVNPIDVDMSQGYGREFLGTWKKFAACDPQASRFPLIPGRDCTAVVEAVGGDVHNLAPGDEVMAVVPVIQPGTHAEFVVTDSKLCSKKPENLNFEQAAALPYVASTAYSAFSVARVNQRNAKHQRVLIHGGSGGVGSMAIQLLKAWGCEKIVTTCGKNRFVCFISSESLPLNWNFSFDLVTKLGAIPIDYASETATQQLIEHAPFEVILDTVDSPLAKWSDNVMGVWRNCVHVSIVSPLMREMDKNGVPLGLASTAVKHFERAFQSHLRGRWFSYAFFMPNSDLMAQLSRFAEDKKIVPIVEQVMRFEELEKAYEKVSQLNGRGKTIIKFD</sequence>
<keyword evidence="8" id="KW-1185">Reference proteome</keyword>
<dbReference type="PANTHER" id="PTHR11695:SF294">
    <property type="entry name" value="RETICULON-4-INTERACTING PROTEIN 1, MITOCHONDRIAL"/>
    <property type="match status" value="1"/>
</dbReference>
<dbReference type="Gene3D" id="3.40.50.720">
    <property type="entry name" value="NAD(P)-binding Rossmann-like Domain"/>
    <property type="match status" value="2"/>
</dbReference>
<dbReference type="PANTHER" id="PTHR11695">
    <property type="entry name" value="ALCOHOL DEHYDROGENASE RELATED"/>
    <property type="match status" value="1"/>
</dbReference>
<name>G0NHC7_CAEBE</name>
<gene>
    <name evidence="7" type="ORF">CAEBREN_31459</name>
</gene>
<evidence type="ECO:0000256" key="2">
    <source>
        <dbReference type="ARBA" id="ARBA00010371"/>
    </source>
</evidence>
<dbReference type="STRING" id="135651.G0NHC7"/>
<dbReference type="InParanoid" id="G0NHC7"/>
<dbReference type="GO" id="GO:0016491">
    <property type="term" value="F:oxidoreductase activity"/>
    <property type="evidence" value="ECO:0007669"/>
    <property type="project" value="UniProtKB-KW"/>
</dbReference>
<evidence type="ECO:0000256" key="1">
    <source>
        <dbReference type="ARBA" id="ARBA00004173"/>
    </source>
</evidence>
<dbReference type="SUPFAM" id="SSF51735">
    <property type="entry name" value="NAD(P)-binding Rossmann-fold domains"/>
    <property type="match status" value="1"/>
</dbReference>
<dbReference type="HOGENOM" id="CLU_026673_3_3_1"/>
<proteinExistence type="inferred from homology"/>
<dbReference type="GO" id="GO:0005739">
    <property type="term" value="C:mitochondrion"/>
    <property type="evidence" value="ECO:0007669"/>
    <property type="project" value="UniProtKB-SubCell"/>
</dbReference>
<dbReference type="FunCoup" id="G0NHC7">
    <property type="interactions" value="2544"/>
</dbReference>
<protein>
    <recommendedName>
        <fullName evidence="6">Enoyl reductase (ER) domain-containing protein</fullName>
    </recommendedName>
</protein>
<evidence type="ECO:0000256" key="3">
    <source>
        <dbReference type="ARBA" id="ARBA00022946"/>
    </source>
</evidence>
<dbReference type="Gene3D" id="3.90.180.10">
    <property type="entry name" value="Medium-chain alcohol dehydrogenases, catalytic domain"/>
    <property type="match status" value="2"/>
</dbReference>
<evidence type="ECO:0000256" key="5">
    <source>
        <dbReference type="ARBA" id="ARBA00023128"/>
    </source>
</evidence>